<reference evidence="1 2" key="1">
    <citation type="submission" date="2008-03" db="EMBL/GenBank/DDBJ databases">
        <authorList>
            <person name="Paulsen I."/>
            <person name="Sebastian Y."/>
        </authorList>
    </citation>
    <scope>NUCLEOTIDE SEQUENCE [LARGE SCALE GENOMIC DNA]</scope>
    <source>
        <strain evidence="2">D str. JGS1721</strain>
    </source>
</reference>
<accession>B1V4E4</accession>
<dbReference type="EMBL" id="ABOO01000024">
    <property type="protein sequence ID" value="EDT71301.1"/>
    <property type="molecule type" value="Genomic_DNA"/>
</dbReference>
<evidence type="ECO:0000313" key="1">
    <source>
        <dbReference type="EMBL" id="EDT71301.1"/>
    </source>
</evidence>
<name>B1V4E4_CLOPF</name>
<sequence length="85" mass="9886">MHNIAKNIGKKGLNLKHTIHRHNIKIIKFKKVEKVENNIFLYFSSFKLVYRIPLNLISVSPLRNEQIGLIIPVISIVKSIIKEIQ</sequence>
<dbReference type="AlphaFoldDB" id="B1V4E4"/>
<evidence type="ECO:0000313" key="2">
    <source>
        <dbReference type="Proteomes" id="UP000003188"/>
    </source>
</evidence>
<organism evidence="1 2">
    <name type="scientific">Clostridium perfringens D str. JGS1721</name>
    <dbReference type="NCBI Taxonomy" id="488537"/>
    <lineage>
        <taxon>Bacteria</taxon>
        <taxon>Bacillati</taxon>
        <taxon>Bacillota</taxon>
        <taxon>Clostridia</taxon>
        <taxon>Eubacteriales</taxon>
        <taxon>Clostridiaceae</taxon>
        <taxon>Clostridium</taxon>
    </lineage>
</organism>
<gene>
    <name evidence="1" type="ORF">CJD_1180</name>
</gene>
<proteinExistence type="predicted"/>
<protein>
    <submittedName>
        <fullName evidence="1">Uncharacterized protein</fullName>
    </submittedName>
</protein>
<comment type="caution">
    <text evidence="1">The sequence shown here is derived from an EMBL/GenBank/DDBJ whole genome shotgun (WGS) entry which is preliminary data.</text>
</comment>
<dbReference type="Proteomes" id="UP000003188">
    <property type="component" value="Unassembled WGS sequence"/>
</dbReference>